<keyword evidence="3" id="KW-1185">Reference proteome</keyword>
<proteinExistence type="predicted"/>
<evidence type="ECO:0000256" key="1">
    <source>
        <dbReference type="SAM" id="Phobius"/>
    </source>
</evidence>
<protein>
    <submittedName>
        <fullName evidence="2">Uncharacterized protein</fullName>
    </submittedName>
</protein>
<evidence type="ECO:0000313" key="2">
    <source>
        <dbReference type="EMBL" id="GIH74749.1"/>
    </source>
</evidence>
<gene>
    <name evidence="2" type="ORF">Plo01_11780</name>
</gene>
<dbReference type="RefSeq" id="WP_203889466.1">
    <property type="nucleotide sequence ID" value="NZ_BOOH01000011.1"/>
</dbReference>
<reference evidence="2 3" key="1">
    <citation type="submission" date="2021-01" db="EMBL/GenBank/DDBJ databases">
        <title>Whole genome shotgun sequence of Planobispora longispora NBRC 13918.</title>
        <authorList>
            <person name="Komaki H."/>
            <person name="Tamura T."/>
        </authorList>
    </citation>
    <scope>NUCLEOTIDE SEQUENCE [LARGE SCALE GENOMIC DNA]</scope>
    <source>
        <strain evidence="2 3">NBRC 13918</strain>
    </source>
</reference>
<dbReference type="Proteomes" id="UP000616724">
    <property type="component" value="Unassembled WGS sequence"/>
</dbReference>
<comment type="caution">
    <text evidence="2">The sequence shown here is derived from an EMBL/GenBank/DDBJ whole genome shotgun (WGS) entry which is preliminary data.</text>
</comment>
<name>A0A8J3W2V7_9ACTN</name>
<organism evidence="2 3">
    <name type="scientific">Planobispora longispora</name>
    <dbReference type="NCBI Taxonomy" id="28887"/>
    <lineage>
        <taxon>Bacteria</taxon>
        <taxon>Bacillati</taxon>
        <taxon>Actinomycetota</taxon>
        <taxon>Actinomycetes</taxon>
        <taxon>Streptosporangiales</taxon>
        <taxon>Streptosporangiaceae</taxon>
        <taxon>Planobispora</taxon>
    </lineage>
</organism>
<dbReference type="EMBL" id="BOOH01000011">
    <property type="protein sequence ID" value="GIH74749.1"/>
    <property type="molecule type" value="Genomic_DNA"/>
</dbReference>
<keyword evidence="1" id="KW-0472">Membrane</keyword>
<keyword evidence="1" id="KW-1133">Transmembrane helix</keyword>
<accession>A0A8J3W2V7</accession>
<sequence>MPTTRQLVLLTAAAGSLVLITLVLLASTGAVSATAAVLFGMSAVLLGAQVLLITGIRRTDGKALRIDARTKRCEAAIARTAAAVERLGSRLDEISELLGQDRLQHDENLRAILASLGEERLHAMSMRQEMRGVIDDLLPRLTTLEAKGATETRAATESGK</sequence>
<feature type="transmembrane region" description="Helical" evidence="1">
    <location>
        <begin position="35"/>
        <end position="56"/>
    </location>
</feature>
<keyword evidence="1" id="KW-0812">Transmembrane</keyword>
<dbReference type="AlphaFoldDB" id="A0A8J3W2V7"/>
<evidence type="ECO:0000313" key="3">
    <source>
        <dbReference type="Proteomes" id="UP000616724"/>
    </source>
</evidence>